<reference evidence="1" key="2">
    <citation type="journal article" date="2021" name="Genome Biol. Evol.">
        <title>Developing a high-quality reference genome for a parasitic bivalve with doubly uniparental inheritance (Bivalvia: Unionida).</title>
        <authorList>
            <person name="Smith C.H."/>
        </authorList>
    </citation>
    <scope>NUCLEOTIDE SEQUENCE</scope>
    <source>
        <strain evidence="1">CHS0354</strain>
        <tissue evidence="1">Mantle</tissue>
    </source>
</reference>
<organism evidence="1 2">
    <name type="scientific">Potamilus streckersoni</name>
    <dbReference type="NCBI Taxonomy" id="2493646"/>
    <lineage>
        <taxon>Eukaryota</taxon>
        <taxon>Metazoa</taxon>
        <taxon>Spiralia</taxon>
        <taxon>Lophotrochozoa</taxon>
        <taxon>Mollusca</taxon>
        <taxon>Bivalvia</taxon>
        <taxon>Autobranchia</taxon>
        <taxon>Heteroconchia</taxon>
        <taxon>Palaeoheterodonta</taxon>
        <taxon>Unionida</taxon>
        <taxon>Unionoidea</taxon>
        <taxon>Unionidae</taxon>
        <taxon>Ambleminae</taxon>
        <taxon>Lampsilini</taxon>
        <taxon>Potamilus</taxon>
    </lineage>
</organism>
<keyword evidence="2" id="KW-1185">Reference proteome</keyword>
<comment type="caution">
    <text evidence="1">The sequence shown here is derived from an EMBL/GenBank/DDBJ whole genome shotgun (WGS) entry which is preliminary data.</text>
</comment>
<evidence type="ECO:0000313" key="2">
    <source>
        <dbReference type="Proteomes" id="UP001195483"/>
    </source>
</evidence>
<dbReference type="EMBL" id="JAEAOA010001030">
    <property type="protein sequence ID" value="KAK3607720.1"/>
    <property type="molecule type" value="Genomic_DNA"/>
</dbReference>
<accession>A0AAE0TD59</accession>
<sequence length="147" mass="16887">MICHLKSNFSLLADSVAQESWFAMVDNLAAAAALQNKKKGRAFITFVPDENRELVQLSFDVTEYMRNKKAEDYLTDDIRRIMRLRPGTRNPEQIAEVVRCMKGLCKSFNEYPLAIQKEICQFAFFDKQVHITAKSMCRIADTLLGIM</sequence>
<protein>
    <submittedName>
        <fullName evidence="1">Uncharacterized protein</fullName>
    </submittedName>
</protein>
<gene>
    <name evidence="1" type="ORF">CHS0354_016746</name>
</gene>
<reference evidence="1" key="3">
    <citation type="submission" date="2023-05" db="EMBL/GenBank/DDBJ databases">
        <authorList>
            <person name="Smith C.H."/>
        </authorList>
    </citation>
    <scope>NUCLEOTIDE SEQUENCE</scope>
    <source>
        <strain evidence="1">CHS0354</strain>
        <tissue evidence="1">Mantle</tissue>
    </source>
</reference>
<dbReference type="AlphaFoldDB" id="A0AAE0TD59"/>
<evidence type="ECO:0000313" key="1">
    <source>
        <dbReference type="EMBL" id="KAK3607720.1"/>
    </source>
</evidence>
<reference evidence="1" key="1">
    <citation type="journal article" date="2021" name="Genome Biol. Evol.">
        <title>A High-Quality Reference Genome for a Parasitic Bivalve with Doubly Uniparental Inheritance (Bivalvia: Unionida).</title>
        <authorList>
            <person name="Smith C.H."/>
        </authorList>
    </citation>
    <scope>NUCLEOTIDE SEQUENCE</scope>
    <source>
        <strain evidence="1">CHS0354</strain>
    </source>
</reference>
<dbReference type="Proteomes" id="UP001195483">
    <property type="component" value="Unassembled WGS sequence"/>
</dbReference>
<name>A0AAE0TD59_9BIVA</name>
<proteinExistence type="predicted"/>